<feature type="region of interest" description="Disordered" evidence="1">
    <location>
        <begin position="134"/>
        <end position="153"/>
    </location>
</feature>
<reference evidence="2" key="1">
    <citation type="journal article" date="2020" name="Nature">
        <title>Giant virus diversity and host interactions through global metagenomics.</title>
        <authorList>
            <person name="Schulz F."/>
            <person name="Roux S."/>
            <person name="Paez-Espino D."/>
            <person name="Jungbluth S."/>
            <person name="Walsh D.A."/>
            <person name="Denef V.J."/>
            <person name="McMahon K.D."/>
            <person name="Konstantinidis K.T."/>
            <person name="Eloe-Fadrosh E.A."/>
            <person name="Kyrpides N.C."/>
            <person name="Woyke T."/>
        </authorList>
    </citation>
    <scope>NUCLEOTIDE SEQUENCE</scope>
    <source>
        <strain evidence="2">GVMAG-M-3300018416-45</strain>
    </source>
</reference>
<dbReference type="InterPro" id="IPR055621">
    <property type="entry name" value="DUF7197"/>
</dbReference>
<proteinExistence type="predicted"/>
<accession>A0A6C0BQP9</accession>
<evidence type="ECO:0000256" key="1">
    <source>
        <dbReference type="SAM" id="MobiDB-lite"/>
    </source>
</evidence>
<protein>
    <submittedName>
        <fullName evidence="2">Uncharacterized protein</fullName>
    </submittedName>
</protein>
<name>A0A6C0BQP9_9ZZZZ</name>
<dbReference type="AlphaFoldDB" id="A0A6C0BQP9"/>
<organism evidence="2">
    <name type="scientific">viral metagenome</name>
    <dbReference type="NCBI Taxonomy" id="1070528"/>
    <lineage>
        <taxon>unclassified sequences</taxon>
        <taxon>metagenomes</taxon>
        <taxon>organismal metagenomes</taxon>
    </lineage>
</organism>
<dbReference type="EMBL" id="MN739230">
    <property type="protein sequence ID" value="QHS94717.1"/>
    <property type="molecule type" value="Genomic_DNA"/>
</dbReference>
<dbReference type="Pfam" id="PF23827">
    <property type="entry name" value="DUF7197"/>
    <property type="match status" value="1"/>
</dbReference>
<sequence length="181" mass="21389">MSYCNTKRDVLLTKIMAYYDDTSRIDDMLAIINGNSRLSLRVVDWFVTNYSKLNFTCYSLTNGNRFKVYEEYKLNLKAYSKKQFDPFCRWERITIPYKDQAIQTTIGQLNFFKWAFENDIISYIESNHKEIEDDMNERSSTSRRNKVSVTDTKTRKKREELSVSATKSILKEDVKIVVTFG</sequence>
<evidence type="ECO:0000313" key="2">
    <source>
        <dbReference type="EMBL" id="QHS94717.1"/>
    </source>
</evidence>